<organism evidence="3 4">
    <name type="scientific">Tetraparma gracilis</name>
    <dbReference type="NCBI Taxonomy" id="2962635"/>
    <lineage>
        <taxon>Eukaryota</taxon>
        <taxon>Sar</taxon>
        <taxon>Stramenopiles</taxon>
        <taxon>Ochrophyta</taxon>
        <taxon>Bolidophyceae</taxon>
        <taxon>Parmales</taxon>
        <taxon>Triparmaceae</taxon>
        <taxon>Tetraparma</taxon>
    </lineage>
</organism>
<dbReference type="EMBL" id="BRYB01000650">
    <property type="protein sequence ID" value="GMI34625.1"/>
    <property type="molecule type" value="Genomic_DNA"/>
</dbReference>
<protein>
    <submittedName>
        <fullName evidence="3">Uncharacterized protein</fullName>
    </submittedName>
</protein>
<keyword evidence="2" id="KW-0812">Transmembrane</keyword>
<evidence type="ECO:0000313" key="4">
    <source>
        <dbReference type="Proteomes" id="UP001165060"/>
    </source>
</evidence>
<keyword evidence="2" id="KW-0472">Membrane</keyword>
<gene>
    <name evidence="3" type="ORF">TeGR_g12173</name>
</gene>
<feature type="region of interest" description="Disordered" evidence="1">
    <location>
        <begin position="23"/>
        <end position="63"/>
    </location>
</feature>
<evidence type="ECO:0000313" key="3">
    <source>
        <dbReference type="EMBL" id="GMI34625.1"/>
    </source>
</evidence>
<comment type="caution">
    <text evidence="3">The sequence shown here is derived from an EMBL/GenBank/DDBJ whole genome shotgun (WGS) entry which is preliminary data.</text>
</comment>
<reference evidence="3 4" key="1">
    <citation type="journal article" date="2023" name="Commun. Biol.">
        <title>Genome analysis of Parmales, the sister group of diatoms, reveals the evolutionary specialization of diatoms from phago-mixotrophs to photoautotrophs.</title>
        <authorList>
            <person name="Ban H."/>
            <person name="Sato S."/>
            <person name="Yoshikawa S."/>
            <person name="Yamada K."/>
            <person name="Nakamura Y."/>
            <person name="Ichinomiya M."/>
            <person name="Sato N."/>
            <person name="Blanc-Mathieu R."/>
            <person name="Endo H."/>
            <person name="Kuwata A."/>
            <person name="Ogata H."/>
        </authorList>
    </citation>
    <scope>NUCLEOTIDE SEQUENCE [LARGE SCALE GENOMIC DNA]</scope>
</reference>
<evidence type="ECO:0000256" key="2">
    <source>
        <dbReference type="SAM" id="Phobius"/>
    </source>
</evidence>
<keyword evidence="2" id="KW-1133">Transmembrane helix</keyword>
<feature type="transmembrane region" description="Helical" evidence="2">
    <location>
        <begin position="69"/>
        <end position="90"/>
    </location>
</feature>
<feature type="transmembrane region" description="Helical" evidence="2">
    <location>
        <begin position="102"/>
        <end position="121"/>
    </location>
</feature>
<accession>A0ABQ6MVW9</accession>
<dbReference type="Proteomes" id="UP001165060">
    <property type="component" value="Unassembled WGS sequence"/>
</dbReference>
<keyword evidence="4" id="KW-1185">Reference proteome</keyword>
<sequence>MLACRRGLPLAAAAPVLLAPSPSQRNPPALAAPSGTVAGAPSLPSPRVAPGVAPSRSAGGRRLNPRPPINYLMLAPIVAIPFTLAVRLAMMRSGRFGQRATDRVFGTLTGLCLAHAGYMMLQP</sequence>
<proteinExistence type="predicted"/>
<evidence type="ECO:0000256" key="1">
    <source>
        <dbReference type="SAM" id="MobiDB-lite"/>
    </source>
</evidence>
<name>A0ABQ6MVW9_9STRA</name>